<evidence type="ECO:0000313" key="5">
    <source>
        <dbReference type="Proteomes" id="UP000015105"/>
    </source>
</evidence>
<keyword evidence="5" id="KW-1185">Reference proteome</keyword>
<accession>A0A453GHL2</accession>
<feature type="coiled-coil region" evidence="2">
    <location>
        <begin position="38"/>
        <end position="65"/>
    </location>
</feature>
<dbReference type="InterPro" id="IPR005061">
    <property type="entry name" value="Ist1"/>
</dbReference>
<keyword evidence="2" id="KW-0175">Coiled coil</keyword>
<dbReference type="GO" id="GO:0015031">
    <property type="term" value="P:protein transport"/>
    <property type="evidence" value="ECO:0007669"/>
    <property type="project" value="InterPro"/>
</dbReference>
<dbReference type="Pfam" id="PF03398">
    <property type="entry name" value="Ist1"/>
    <property type="match status" value="1"/>
</dbReference>
<comment type="similarity">
    <text evidence="1">Belongs to the IST1 family.</text>
</comment>
<dbReference type="Gramene" id="AET3Gv21017700.8">
    <property type="protein sequence ID" value="AET3Gv21017700.8"/>
    <property type="gene ID" value="AET3Gv21017700"/>
</dbReference>
<dbReference type="PANTHER" id="PTHR12161">
    <property type="entry name" value="IST1 FAMILY MEMBER"/>
    <property type="match status" value="1"/>
</dbReference>
<dbReference type="Proteomes" id="UP000015105">
    <property type="component" value="Chromosome 3D"/>
</dbReference>
<reference evidence="4" key="4">
    <citation type="submission" date="2019-03" db="UniProtKB">
        <authorList>
            <consortium name="EnsemblPlants"/>
        </authorList>
    </citation>
    <scope>IDENTIFICATION</scope>
</reference>
<reference evidence="4" key="3">
    <citation type="journal article" date="2017" name="Nature">
        <title>Genome sequence of the progenitor of the wheat D genome Aegilops tauschii.</title>
        <authorList>
            <person name="Luo M.C."/>
            <person name="Gu Y.Q."/>
            <person name="Puiu D."/>
            <person name="Wang H."/>
            <person name="Twardziok S.O."/>
            <person name="Deal K.R."/>
            <person name="Huo N."/>
            <person name="Zhu T."/>
            <person name="Wang L."/>
            <person name="Wang Y."/>
            <person name="McGuire P.E."/>
            <person name="Liu S."/>
            <person name="Long H."/>
            <person name="Ramasamy R.K."/>
            <person name="Rodriguez J.C."/>
            <person name="Van S.L."/>
            <person name="Yuan L."/>
            <person name="Wang Z."/>
            <person name="Xia Z."/>
            <person name="Xiao L."/>
            <person name="Anderson O.D."/>
            <person name="Ouyang S."/>
            <person name="Liang Y."/>
            <person name="Zimin A.V."/>
            <person name="Pertea G."/>
            <person name="Qi P."/>
            <person name="Bennetzen J.L."/>
            <person name="Dai X."/>
            <person name="Dawson M.W."/>
            <person name="Muller H.G."/>
            <person name="Kugler K."/>
            <person name="Rivarola-Duarte L."/>
            <person name="Spannagl M."/>
            <person name="Mayer K.F.X."/>
            <person name="Lu F.H."/>
            <person name="Bevan M.W."/>
            <person name="Leroy P."/>
            <person name="Li P."/>
            <person name="You F.M."/>
            <person name="Sun Q."/>
            <person name="Liu Z."/>
            <person name="Lyons E."/>
            <person name="Wicker T."/>
            <person name="Salzberg S.L."/>
            <person name="Devos K.M."/>
            <person name="Dvorak J."/>
        </authorList>
    </citation>
    <scope>NUCLEOTIDE SEQUENCE [LARGE SCALE GENOMIC DNA]</scope>
    <source>
        <strain evidence="4">cv. AL8/78</strain>
    </source>
</reference>
<protein>
    <recommendedName>
        <fullName evidence="6">IST1-like protein</fullName>
    </recommendedName>
</protein>
<dbReference type="AlphaFoldDB" id="A0A453GHL2"/>
<dbReference type="FunFam" id="1.20.1260.60:FF:000003">
    <property type="entry name" value="IST1-like protein isoform A"/>
    <property type="match status" value="1"/>
</dbReference>
<reference evidence="5" key="1">
    <citation type="journal article" date="2014" name="Science">
        <title>Ancient hybridizations among the ancestral genomes of bread wheat.</title>
        <authorList>
            <consortium name="International Wheat Genome Sequencing Consortium,"/>
            <person name="Marcussen T."/>
            <person name="Sandve S.R."/>
            <person name="Heier L."/>
            <person name="Spannagl M."/>
            <person name="Pfeifer M."/>
            <person name="Jakobsen K.S."/>
            <person name="Wulff B.B."/>
            <person name="Steuernagel B."/>
            <person name="Mayer K.F."/>
            <person name="Olsen O.A."/>
        </authorList>
    </citation>
    <scope>NUCLEOTIDE SEQUENCE [LARGE SCALE GENOMIC DNA]</scope>
    <source>
        <strain evidence="5">cv. AL8/78</strain>
    </source>
</reference>
<evidence type="ECO:0000256" key="1">
    <source>
        <dbReference type="ARBA" id="ARBA00005536"/>
    </source>
</evidence>
<feature type="region of interest" description="Disordered" evidence="3">
    <location>
        <begin position="1"/>
        <end position="33"/>
    </location>
</feature>
<evidence type="ECO:0008006" key="6">
    <source>
        <dbReference type="Google" id="ProtNLM"/>
    </source>
</evidence>
<evidence type="ECO:0000313" key="4">
    <source>
        <dbReference type="EnsemblPlants" id="AET3Gv21017700.8"/>
    </source>
</evidence>
<reference evidence="4" key="5">
    <citation type="journal article" date="2021" name="G3 (Bethesda)">
        <title>Aegilops tauschii genome assembly Aet v5.0 features greater sequence contiguity and improved annotation.</title>
        <authorList>
            <person name="Wang L."/>
            <person name="Zhu T."/>
            <person name="Rodriguez J.C."/>
            <person name="Deal K.R."/>
            <person name="Dubcovsky J."/>
            <person name="McGuire P.E."/>
            <person name="Lux T."/>
            <person name="Spannagl M."/>
            <person name="Mayer K.F.X."/>
            <person name="Baldrich P."/>
            <person name="Meyers B.C."/>
            <person name="Huo N."/>
            <person name="Gu Y.Q."/>
            <person name="Zhou H."/>
            <person name="Devos K.M."/>
            <person name="Bennetzen J.L."/>
            <person name="Unver T."/>
            <person name="Budak H."/>
            <person name="Gulick P.J."/>
            <person name="Galiba G."/>
            <person name="Kalapos B."/>
            <person name="Nelson D.R."/>
            <person name="Li P."/>
            <person name="You F.M."/>
            <person name="Luo M.C."/>
            <person name="Dvorak J."/>
        </authorList>
    </citation>
    <scope>NUCLEOTIDE SEQUENCE [LARGE SCALE GENOMIC DNA]</scope>
    <source>
        <strain evidence="4">cv. AL8/78</strain>
    </source>
</reference>
<dbReference type="PANTHER" id="PTHR12161:SF5">
    <property type="entry name" value="IST1 HOMOLOG"/>
    <property type="match status" value="1"/>
</dbReference>
<dbReference type="Gene3D" id="1.20.1260.60">
    <property type="entry name" value="Vacuolar protein sorting-associated protein Ist1"/>
    <property type="match status" value="1"/>
</dbReference>
<proteinExistence type="inferred from homology"/>
<feature type="compositionally biased region" description="Basic residues" evidence="3">
    <location>
        <begin position="7"/>
        <end position="19"/>
    </location>
</feature>
<organism evidence="4 5">
    <name type="scientific">Aegilops tauschii subsp. strangulata</name>
    <name type="common">Goatgrass</name>
    <dbReference type="NCBI Taxonomy" id="200361"/>
    <lineage>
        <taxon>Eukaryota</taxon>
        <taxon>Viridiplantae</taxon>
        <taxon>Streptophyta</taxon>
        <taxon>Embryophyta</taxon>
        <taxon>Tracheophyta</taxon>
        <taxon>Spermatophyta</taxon>
        <taxon>Magnoliopsida</taxon>
        <taxon>Liliopsida</taxon>
        <taxon>Poales</taxon>
        <taxon>Poaceae</taxon>
        <taxon>BOP clade</taxon>
        <taxon>Pooideae</taxon>
        <taxon>Triticodae</taxon>
        <taxon>Triticeae</taxon>
        <taxon>Triticinae</taxon>
        <taxon>Aegilops</taxon>
    </lineage>
</organism>
<dbReference type="InterPro" id="IPR042277">
    <property type="entry name" value="IST1-like"/>
</dbReference>
<evidence type="ECO:0000256" key="3">
    <source>
        <dbReference type="SAM" id="MobiDB-lite"/>
    </source>
</evidence>
<name>A0A453GHL2_AEGTS</name>
<dbReference type="EnsemblPlants" id="AET3Gv21017700.8">
    <property type="protein sequence ID" value="AET3Gv21017700.8"/>
    <property type="gene ID" value="AET3Gv21017700"/>
</dbReference>
<reference evidence="5" key="2">
    <citation type="journal article" date="2017" name="Nat. Plants">
        <title>The Aegilops tauschii genome reveals multiple impacts of transposons.</title>
        <authorList>
            <person name="Zhao G."/>
            <person name="Zou C."/>
            <person name="Li K."/>
            <person name="Wang K."/>
            <person name="Li T."/>
            <person name="Gao L."/>
            <person name="Zhang X."/>
            <person name="Wang H."/>
            <person name="Yang Z."/>
            <person name="Liu X."/>
            <person name="Jiang W."/>
            <person name="Mao L."/>
            <person name="Kong X."/>
            <person name="Jiao Y."/>
            <person name="Jia J."/>
        </authorList>
    </citation>
    <scope>NUCLEOTIDE SEQUENCE [LARGE SCALE GENOMIC DNA]</scope>
    <source>
        <strain evidence="5">cv. AL8/78</strain>
    </source>
</reference>
<sequence>AGSLLRQGRRRRRRRRLPRRQVQDAAQAVHPADKAAVRNRRELQLRQMRRDIAKLLEAGQEATARIRVEHIIREENMMAAQEILELFCELVAVRLPVIERDWECPIDLKEAISSICFAAPRCSDLPELMQVQMMFATKYGKEFVAAAAELMPDSGVNRQIIELLSIRPPPVDIKMKLLKEIAEEHEIDWDPSETETEYLKPHEDLLVSVYIQETMAGSLF</sequence>
<evidence type="ECO:0000256" key="2">
    <source>
        <dbReference type="SAM" id="Coils"/>
    </source>
</evidence>